<sequence length="278" mass="31116">MSKKYAAIIGLNPSKGARSPKLWNKAFSFLNQKTKMICIDIGSEEEVERTIKNLEEDSSFIGGCIAFPYKETIFKILDFEMIDKVSQPIGAVNCLYRSNDNRLRATNTDGFAALKSFLNLVKEKDVFPKSILIGGLGGAGKAVASYFSSHFLPKDTQVICSSRKNNSLFCKSINANWIPWQDIEKELLNFDTFVNCTTFGTGELIKKSPIRNLSNSNLKYIYDIVYDPSQTELLNLAEKNNISFTNGLEMNLLQAARAFKLASNVSYSENKIVEMMSS</sequence>
<keyword evidence="2" id="KW-0057">Aromatic amino acid biosynthesis</keyword>
<dbReference type="InterPro" id="IPR022893">
    <property type="entry name" value="Shikimate_DH_fam"/>
</dbReference>
<dbReference type="EC" id="1.1.1.25" evidence="4"/>
<organism evidence="4 5">
    <name type="scientific">Prochlorococcus marinus str. MIT 9302</name>
    <dbReference type="NCBI Taxonomy" id="74545"/>
    <lineage>
        <taxon>Bacteria</taxon>
        <taxon>Bacillati</taxon>
        <taxon>Cyanobacteriota</taxon>
        <taxon>Cyanophyceae</taxon>
        <taxon>Synechococcales</taxon>
        <taxon>Prochlorococcaceae</taxon>
        <taxon>Prochlorococcus</taxon>
    </lineage>
</organism>
<dbReference type="Gene3D" id="3.40.50.720">
    <property type="entry name" value="NAD(P)-binding Rossmann-like Domain"/>
    <property type="match status" value="1"/>
</dbReference>
<protein>
    <submittedName>
        <fullName evidence="4">Shikimate 5-dehydrogenase</fullName>
        <ecNumber evidence="4">1.1.1.25</ecNumber>
    </submittedName>
</protein>
<dbReference type="SUPFAM" id="SSF53223">
    <property type="entry name" value="Aminoacid dehydrogenase-like, N-terminal domain"/>
    <property type="match status" value="1"/>
</dbReference>
<dbReference type="SUPFAM" id="SSF51735">
    <property type="entry name" value="NAD(P)-binding Rossmann-fold domains"/>
    <property type="match status" value="1"/>
</dbReference>
<accession>A0A0A2A4U0</accession>
<proteinExistence type="predicted"/>
<dbReference type="STRING" id="74545.EU96_1550"/>
<name>A0A0A2A4U0_PROMR</name>
<dbReference type="InterPro" id="IPR013708">
    <property type="entry name" value="Shikimate_DH-bd_N"/>
</dbReference>
<dbReference type="AlphaFoldDB" id="A0A0A2A4U0"/>
<dbReference type="EMBL" id="JNAM01000011">
    <property type="protein sequence ID" value="KGF96912.1"/>
    <property type="molecule type" value="Genomic_DNA"/>
</dbReference>
<reference evidence="5" key="1">
    <citation type="journal article" date="2014" name="Sci. Data">
        <title>Genomes of diverse isolates of the marine cyanobacterium Prochlorococcus.</title>
        <authorList>
            <person name="Biller S."/>
            <person name="Berube P."/>
            <person name="Thompson J."/>
            <person name="Kelly L."/>
            <person name="Roggensack S."/>
            <person name="Awad L."/>
            <person name="Roache-Johnson K."/>
            <person name="Ding H."/>
            <person name="Giovannoni S.J."/>
            <person name="Moore L.R."/>
            <person name="Chisholm S.W."/>
        </authorList>
    </citation>
    <scope>NUCLEOTIDE SEQUENCE [LARGE SCALE GENOMIC DNA]</scope>
    <source>
        <strain evidence="5">MIT 9302</strain>
    </source>
</reference>
<dbReference type="Gene3D" id="3.40.50.10860">
    <property type="entry name" value="Leucine Dehydrogenase, chain A, domain 1"/>
    <property type="match status" value="1"/>
</dbReference>
<evidence type="ECO:0000256" key="2">
    <source>
        <dbReference type="ARBA" id="ARBA00023141"/>
    </source>
</evidence>
<comment type="pathway">
    <text evidence="1">Metabolic intermediate biosynthesis; chorismate biosynthesis; chorismate from D-erythrose 4-phosphate and phosphoenolpyruvate: step 4/7.</text>
</comment>
<evidence type="ECO:0000313" key="4">
    <source>
        <dbReference type="EMBL" id="KGF96912.1"/>
    </source>
</evidence>
<evidence type="ECO:0000256" key="1">
    <source>
        <dbReference type="ARBA" id="ARBA00004871"/>
    </source>
</evidence>
<dbReference type="GO" id="GO:0004764">
    <property type="term" value="F:shikimate 3-dehydrogenase (NADP+) activity"/>
    <property type="evidence" value="ECO:0007669"/>
    <property type="project" value="UniProtKB-EC"/>
</dbReference>
<feature type="domain" description="Shikimate dehydrogenase substrate binding N-terminal" evidence="3">
    <location>
        <begin position="13"/>
        <end position="95"/>
    </location>
</feature>
<dbReference type="RefSeq" id="WP_193741350.1">
    <property type="nucleotide sequence ID" value="NZ_CP138951.1"/>
</dbReference>
<comment type="caution">
    <text evidence="4">The sequence shown here is derived from an EMBL/GenBank/DDBJ whole genome shotgun (WGS) entry which is preliminary data.</text>
</comment>
<keyword evidence="4" id="KW-0560">Oxidoreductase</keyword>
<dbReference type="PANTHER" id="PTHR21089:SF1">
    <property type="entry name" value="BIFUNCTIONAL 3-DEHYDROQUINATE DEHYDRATASE_SHIKIMATE DEHYDROGENASE, CHLOROPLASTIC"/>
    <property type="match status" value="1"/>
</dbReference>
<dbReference type="GO" id="GO:0009423">
    <property type="term" value="P:chorismate biosynthetic process"/>
    <property type="evidence" value="ECO:0007669"/>
    <property type="project" value="TreeGrafter"/>
</dbReference>
<dbReference type="PANTHER" id="PTHR21089">
    <property type="entry name" value="SHIKIMATE DEHYDROGENASE"/>
    <property type="match status" value="1"/>
</dbReference>
<dbReference type="eggNOG" id="COG0169">
    <property type="taxonomic scope" value="Bacteria"/>
</dbReference>
<dbReference type="Pfam" id="PF08501">
    <property type="entry name" value="Shikimate_dh_N"/>
    <property type="match status" value="1"/>
</dbReference>
<dbReference type="GO" id="GO:0009073">
    <property type="term" value="P:aromatic amino acid family biosynthetic process"/>
    <property type="evidence" value="ECO:0007669"/>
    <property type="project" value="UniProtKB-KW"/>
</dbReference>
<evidence type="ECO:0000313" key="5">
    <source>
        <dbReference type="Proteomes" id="UP000030445"/>
    </source>
</evidence>
<dbReference type="InterPro" id="IPR046346">
    <property type="entry name" value="Aminoacid_DH-like_N_sf"/>
</dbReference>
<dbReference type="Proteomes" id="UP000030445">
    <property type="component" value="Unassembled WGS sequence"/>
</dbReference>
<gene>
    <name evidence="4" type="ORF">EU96_1550</name>
</gene>
<evidence type="ECO:0000259" key="3">
    <source>
        <dbReference type="Pfam" id="PF08501"/>
    </source>
</evidence>
<dbReference type="InterPro" id="IPR036291">
    <property type="entry name" value="NAD(P)-bd_dom_sf"/>
</dbReference>
<dbReference type="GO" id="GO:0019632">
    <property type="term" value="P:shikimate metabolic process"/>
    <property type="evidence" value="ECO:0007669"/>
    <property type="project" value="TreeGrafter"/>
</dbReference>
<keyword evidence="2" id="KW-0028">Amino-acid biosynthesis</keyword>